<feature type="transmembrane region" description="Helical" evidence="1">
    <location>
        <begin position="14"/>
        <end position="33"/>
    </location>
</feature>
<keyword evidence="1" id="KW-0472">Membrane</keyword>
<evidence type="ECO:0000313" key="3">
    <source>
        <dbReference type="Proteomes" id="UP000247459"/>
    </source>
</evidence>
<reference evidence="2 3" key="1">
    <citation type="submission" date="2018-01" db="EMBL/GenBank/DDBJ databases">
        <title>Genome sequence of the PGP bacterium Paenibacillus illinoisensis E3.</title>
        <authorList>
            <person name="Rolli E."/>
            <person name="Marasco R."/>
            <person name="Bessem C."/>
            <person name="Michoud G."/>
            <person name="Gaiarsa S."/>
            <person name="Borin S."/>
            <person name="Daffonchio D."/>
        </authorList>
    </citation>
    <scope>NUCLEOTIDE SEQUENCE [LARGE SCALE GENOMIC DNA]</scope>
    <source>
        <strain evidence="2 3">E3</strain>
    </source>
</reference>
<dbReference type="RefSeq" id="WP_258377768.1">
    <property type="nucleotide sequence ID" value="NZ_PRLG01000023.1"/>
</dbReference>
<dbReference type="EMBL" id="PRLG01000023">
    <property type="protein sequence ID" value="PYY27130.1"/>
    <property type="molecule type" value="Genomic_DNA"/>
</dbReference>
<evidence type="ECO:0000256" key="1">
    <source>
        <dbReference type="SAM" id="Phobius"/>
    </source>
</evidence>
<proteinExistence type="predicted"/>
<protein>
    <submittedName>
        <fullName evidence="2">Uncharacterized protein</fullName>
    </submittedName>
</protein>
<keyword evidence="1" id="KW-0812">Transmembrane</keyword>
<feature type="transmembrane region" description="Helical" evidence="1">
    <location>
        <begin position="79"/>
        <end position="99"/>
    </location>
</feature>
<keyword evidence="1" id="KW-1133">Transmembrane helix</keyword>
<dbReference type="AlphaFoldDB" id="A0A2W0C4G6"/>
<sequence>MSIWKKQMKIYKEFIGFLVIGFIDTENGLRYIYESFDIPFMGNVWVNWFGVSYFLFFIYTLICSLFIKENANFFRKRMKSIVFWVLLIGSTYAIFIPFVKGENPF</sequence>
<organism evidence="2 3">
    <name type="scientific">Paenibacillus illinoisensis</name>
    <dbReference type="NCBI Taxonomy" id="59845"/>
    <lineage>
        <taxon>Bacteria</taxon>
        <taxon>Bacillati</taxon>
        <taxon>Bacillota</taxon>
        <taxon>Bacilli</taxon>
        <taxon>Bacillales</taxon>
        <taxon>Paenibacillaceae</taxon>
        <taxon>Paenibacillus</taxon>
    </lineage>
</organism>
<evidence type="ECO:0000313" key="2">
    <source>
        <dbReference type="EMBL" id="PYY27130.1"/>
    </source>
</evidence>
<dbReference type="Proteomes" id="UP000247459">
    <property type="component" value="Unassembled WGS sequence"/>
</dbReference>
<accession>A0A2W0C4G6</accession>
<name>A0A2W0C4G6_9BACL</name>
<comment type="caution">
    <text evidence="2">The sequence shown here is derived from an EMBL/GenBank/DDBJ whole genome shotgun (WGS) entry which is preliminary data.</text>
</comment>
<feature type="transmembrane region" description="Helical" evidence="1">
    <location>
        <begin position="45"/>
        <end position="67"/>
    </location>
</feature>
<gene>
    <name evidence="2" type="ORF">PIL02S_04863</name>
</gene>